<dbReference type="AlphaFoldDB" id="A0A2N3IKL4"/>
<organism evidence="2 3">
    <name type="scientific">Raineya orbicola</name>
    <dbReference type="NCBI Taxonomy" id="2016530"/>
    <lineage>
        <taxon>Bacteria</taxon>
        <taxon>Pseudomonadati</taxon>
        <taxon>Bacteroidota</taxon>
        <taxon>Cytophagia</taxon>
        <taxon>Cytophagales</taxon>
        <taxon>Raineyaceae</taxon>
        <taxon>Raineya</taxon>
    </lineage>
</organism>
<protein>
    <submittedName>
        <fullName evidence="2">Lipocalin-like protein</fullName>
    </submittedName>
</protein>
<sequence>MLLVVAIAMVACKGSPKDLIARKWVIDIESLKKESEKSGNKLSDAQMKLAEEMMKDMYFEFKKDGSFEASITGQKVKGMWSISDDGKKLKMQIEGEKESEMEILELSKSKFVGKGNNQMLTLKASN</sequence>
<reference evidence="2 3" key="1">
    <citation type="submission" date="2017-06" db="EMBL/GenBank/DDBJ databases">
        <title>Raineya orbicola gen. nov., sp. nov. a slightly thermophilic bacterium of the phylum Bacteroidetes and the description of Raineyaceae fam. nov.</title>
        <authorList>
            <person name="Albuquerque L."/>
            <person name="Polonia A.R.M."/>
            <person name="Barroso C."/>
            <person name="Froufe H.J.C."/>
            <person name="Lage O."/>
            <person name="Lobo-Da-Cunha A."/>
            <person name="Egas C."/>
            <person name="Da Costa M.S."/>
        </authorList>
    </citation>
    <scope>NUCLEOTIDE SEQUENCE [LARGE SCALE GENOMIC DNA]</scope>
    <source>
        <strain evidence="2 3">SPSPC-11</strain>
    </source>
</reference>
<keyword evidence="3" id="KW-1185">Reference proteome</keyword>
<gene>
    <name evidence="2" type="ORF">Rain11_0017</name>
</gene>
<dbReference type="EMBL" id="NKXO01000001">
    <property type="protein sequence ID" value="PKQ70876.1"/>
    <property type="molecule type" value="Genomic_DNA"/>
</dbReference>
<evidence type="ECO:0000259" key="1">
    <source>
        <dbReference type="Pfam" id="PF13648"/>
    </source>
</evidence>
<evidence type="ECO:0000313" key="3">
    <source>
        <dbReference type="Proteomes" id="UP000233387"/>
    </source>
</evidence>
<dbReference type="Gene3D" id="2.40.128.270">
    <property type="match status" value="1"/>
</dbReference>
<proteinExistence type="predicted"/>
<dbReference type="InterPro" id="IPR038670">
    <property type="entry name" value="HslJ-like_sf"/>
</dbReference>
<dbReference type="Proteomes" id="UP000233387">
    <property type="component" value="Unassembled WGS sequence"/>
</dbReference>
<dbReference type="Pfam" id="PF13648">
    <property type="entry name" value="Lipocalin_4"/>
    <property type="match status" value="1"/>
</dbReference>
<comment type="caution">
    <text evidence="2">The sequence shown here is derived from an EMBL/GenBank/DDBJ whole genome shotgun (WGS) entry which is preliminary data.</text>
</comment>
<dbReference type="InterPro" id="IPR024311">
    <property type="entry name" value="Lipocalin-like"/>
</dbReference>
<evidence type="ECO:0000313" key="2">
    <source>
        <dbReference type="EMBL" id="PKQ70876.1"/>
    </source>
</evidence>
<name>A0A2N3IKL4_9BACT</name>
<feature type="domain" description="Lipocalin-like" evidence="1">
    <location>
        <begin position="47"/>
        <end position="112"/>
    </location>
</feature>
<accession>A0A2N3IKL4</accession>